<sequence length="146" mass="16008">MLICALLLPATAPAAARAQEEPQEGTPQAADAWTPALTPFSGPKEKLHRNVSTETRNRLLAECWPGFLCVAAGEGDGQHSVWELYYCTERSLSDFLGAGAVTNSQGGNASARLLRQDRSVYMTVPADYRVPKRVDPWDPVWYIDVC</sequence>
<dbReference type="RefSeq" id="WP_225275826.1">
    <property type="nucleotide sequence ID" value="NZ_CP084058.1"/>
</dbReference>
<gene>
    <name evidence="2" type="ORF">BN4615_P6051</name>
</gene>
<reference evidence="2" key="1">
    <citation type="submission" date="2016-04" db="EMBL/GenBank/DDBJ databases">
        <authorList>
            <person name="Evans L.H."/>
            <person name="Alamgir A."/>
            <person name="Owens N."/>
            <person name="Weber N.D."/>
            <person name="Virtaneva K."/>
            <person name="Barbian K."/>
            <person name="Babar A."/>
            <person name="Rosenke K."/>
        </authorList>
    </citation>
    <scope>NUCLEOTIDE SEQUENCE</scope>
    <source>
        <strain evidence="2">Nono1</strain>
    </source>
</reference>
<dbReference type="EMBL" id="LT559118">
    <property type="protein sequence ID" value="SBO96535.1"/>
    <property type="molecule type" value="Genomic_DNA"/>
</dbReference>
<proteinExistence type="predicted"/>
<accession>A0A1M4ECA0</accession>
<evidence type="ECO:0000256" key="1">
    <source>
        <dbReference type="SAM" id="MobiDB-lite"/>
    </source>
</evidence>
<organism evidence="2">
    <name type="scientific">Nonomuraea gerenzanensis</name>
    <dbReference type="NCBI Taxonomy" id="93944"/>
    <lineage>
        <taxon>Bacteria</taxon>
        <taxon>Bacillati</taxon>
        <taxon>Actinomycetota</taxon>
        <taxon>Actinomycetes</taxon>
        <taxon>Streptosporangiales</taxon>
        <taxon>Streptosporangiaceae</taxon>
        <taxon>Nonomuraea</taxon>
    </lineage>
</organism>
<protein>
    <submittedName>
        <fullName evidence="2">Uncharacterized protein</fullName>
    </submittedName>
</protein>
<name>A0A1M4ECA0_9ACTN</name>
<evidence type="ECO:0000313" key="2">
    <source>
        <dbReference type="EMBL" id="SBO96535.1"/>
    </source>
</evidence>
<dbReference type="AlphaFoldDB" id="A0A1M4ECA0"/>
<feature type="region of interest" description="Disordered" evidence="1">
    <location>
        <begin position="15"/>
        <end position="36"/>
    </location>
</feature>